<protein>
    <recommendedName>
        <fullName evidence="3">acetyl-CoA C-acetyltransferase</fullName>
        <ecNumber evidence="3">2.3.1.9</ecNumber>
    </recommendedName>
</protein>
<evidence type="ECO:0000256" key="3">
    <source>
        <dbReference type="ARBA" id="ARBA00012705"/>
    </source>
</evidence>
<keyword evidence="5" id="KW-0479">Metal-binding</keyword>
<evidence type="ECO:0000259" key="11">
    <source>
        <dbReference type="Pfam" id="PF00108"/>
    </source>
</evidence>
<feature type="active site" description="Acyl-thioester intermediate" evidence="9">
    <location>
        <position position="88"/>
    </location>
</feature>
<gene>
    <name evidence="13" type="ORF">CLV73_1364</name>
</gene>
<dbReference type="EMBL" id="PGFD01000001">
    <property type="protein sequence ID" value="PJJ67355.1"/>
    <property type="molecule type" value="Genomic_DNA"/>
</dbReference>
<comment type="caution">
    <text evidence="13">The sequence shown here is derived from an EMBL/GenBank/DDBJ whole genome shotgun (WGS) entry which is preliminary data.</text>
</comment>
<feature type="active site" description="Proton acceptor" evidence="9">
    <location>
        <position position="376"/>
    </location>
</feature>
<feature type="domain" description="Thiolase N-terminal" evidence="11">
    <location>
        <begin position="4"/>
        <end position="260"/>
    </location>
</feature>
<dbReference type="PIRSF" id="PIRSF000429">
    <property type="entry name" value="Ac-CoA_Ac_transf"/>
    <property type="match status" value="1"/>
</dbReference>
<reference evidence="13 14" key="1">
    <citation type="submission" date="2017-11" db="EMBL/GenBank/DDBJ databases">
        <title>Genomic Encyclopedia of Archaeal and Bacterial Type Strains, Phase II (KMG-II): From Individual Species to Whole Genera.</title>
        <authorList>
            <person name="Goeker M."/>
        </authorList>
    </citation>
    <scope>NUCLEOTIDE SEQUENCE [LARGE SCALE GENOMIC DNA]</scope>
    <source>
        <strain evidence="13 14">DSM 27617</strain>
    </source>
</reference>
<dbReference type="FunFam" id="3.40.47.10:FF:000007">
    <property type="entry name" value="acetyl-CoA acetyltransferase, mitochondrial"/>
    <property type="match status" value="1"/>
</dbReference>
<evidence type="ECO:0000256" key="1">
    <source>
        <dbReference type="ARBA" id="ARBA00010982"/>
    </source>
</evidence>
<evidence type="ECO:0000256" key="5">
    <source>
        <dbReference type="ARBA" id="ARBA00022723"/>
    </source>
</evidence>
<dbReference type="PROSITE" id="PS00099">
    <property type="entry name" value="THIOLASE_3"/>
    <property type="match status" value="1"/>
</dbReference>
<dbReference type="NCBIfam" id="TIGR01930">
    <property type="entry name" value="AcCoA-C-Actrans"/>
    <property type="match status" value="1"/>
</dbReference>
<dbReference type="Pfam" id="PF02803">
    <property type="entry name" value="Thiolase_C"/>
    <property type="match status" value="1"/>
</dbReference>
<dbReference type="AlphaFoldDB" id="A0A2M9C950"/>
<keyword evidence="4 10" id="KW-0808">Transferase</keyword>
<dbReference type="InterPro" id="IPR020616">
    <property type="entry name" value="Thiolase_N"/>
</dbReference>
<organism evidence="13 14">
    <name type="scientific">Chryseobacterium geocarposphaerae</name>
    <dbReference type="NCBI Taxonomy" id="1416776"/>
    <lineage>
        <taxon>Bacteria</taxon>
        <taxon>Pseudomonadati</taxon>
        <taxon>Bacteroidota</taxon>
        <taxon>Flavobacteriia</taxon>
        <taxon>Flavobacteriales</taxon>
        <taxon>Weeksellaceae</taxon>
        <taxon>Chryseobacterium group</taxon>
        <taxon>Chryseobacterium</taxon>
    </lineage>
</organism>
<dbReference type="InterPro" id="IPR020617">
    <property type="entry name" value="Thiolase_C"/>
</dbReference>
<sequence>MKDVFIVSAKRTPIGSLLGHLSGYTATQLGSIAIENALKSIALSPEWIDSIYMGNVLSAGVGQSPARQAAIFSKIPYEKDATTINKVCASGMKATMLGAQQIQTGLENIVVTGGMESMSNVPHYAFLRKGTKLGNVSLIDGMTKDGLWDVYNDFHMGSAAELGIKKYGHTRQEIDAYALRSYENAQKATEQGKLKNELAIVTIQEKKETVIIDKDEDIYKLILEKVAQLKPVFEEDGLLTAANSSNLNDGAAALLLASEDAVLKYNLQPLAKILSYADAAQAPEWFTTTPSIAIPKALKQANLNIADISYFEINEAYASVILSNQKILGLDLEKINVYGGAVALGHPIGASGARIIVTLLNVLQQEKGKYGVAAICNGGGGASAIVIENLVR</sequence>
<dbReference type="Proteomes" id="UP000228740">
    <property type="component" value="Unassembled WGS sequence"/>
</dbReference>
<evidence type="ECO:0000256" key="6">
    <source>
        <dbReference type="ARBA" id="ARBA00022946"/>
    </source>
</evidence>
<evidence type="ECO:0000259" key="12">
    <source>
        <dbReference type="Pfam" id="PF02803"/>
    </source>
</evidence>
<dbReference type="SUPFAM" id="SSF53901">
    <property type="entry name" value="Thiolase-like"/>
    <property type="match status" value="2"/>
</dbReference>
<dbReference type="InterPro" id="IPR020613">
    <property type="entry name" value="Thiolase_CS"/>
</dbReference>
<dbReference type="CDD" id="cd00751">
    <property type="entry name" value="thiolase"/>
    <property type="match status" value="1"/>
</dbReference>
<proteinExistence type="inferred from homology"/>
<feature type="active site" description="Proton acceptor" evidence="9">
    <location>
        <position position="346"/>
    </location>
</feature>
<dbReference type="GO" id="GO:0006635">
    <property type="term" value="P:fatty acid beta-oxidation"/>
    <property type="evidence" value="ECO:0007669"/>
    <property type="project" value="TreeGrafter"/>
</dbReference>
<evidence type="ECO:0000256" key="4">
    <source>
        <dbReference type="ARBA" id="ARBA00022679"/>
    </source>
</evidence>
<keyword evidence="7" id="KW-0630">Potassium</keyword>
<dbReference type="PANTHER" id="PTHR18919:SF156">
    <property type="entry name" value="ACETYL-COA ACETYLTRANSFERASE, MITOCHONDRIAL"/>
    <property type="match status" value="1"/>
</dbReference>
<dbReference type="Pfam" id="PF00108">
    <property type="entry name" value="Thiolase_N"/>
    <property type="match status" value="1"/>
</dbReference>
<dbReference type="GO" id="GO:0046872">
    <property type="term" value="F:metal ion binding"/>
    <property type="evidence" value="ECO:0007669"/>
    <property type="project" value="UniProtKB-KW"/>
</dbReference>
<comment type="subunit">
    <text evidence="2">Homotetramer.</text>
</comment>
<dbReference type="PANTHER" id="PTHR18919">
    <property type="entry name" value="ACETYL-COA C-ACYLTRANSFERASE"/>
    <property type="match status" value="1"/>
</dbReference>
<accession>A0A2M9C950</accession>
<evidence type="ECO:0000313" key="14">
    <source>
        <dbReference type="Proteomes" id="UP000228740"/>
    </source>
</evidence>
<evidence type="ECO:0000256" key="9">
    <source>
        <dbReference type="PIRSR" id="PIRSR000429-1"/>
    </source>
</evidence>
<dbReference type="InterPro" id="IPR002155">
    <property type="entry name" value="Thiolase"/>
</dbReference>
<evidence type="ECO:0000256" key="2">
    <source>
        <dbReference type="ARBA" id="ARBA00011881"/>
    </source>
</evidence>
<dbReference type="InterPro" id="IPR016039">
    <property type="entry name" value="Thiolase-like"/>
</dbReference>
<keyword evidence="14" id="KW-1185">Reference proteome</keyword>
<comment type="similarity">
    <text evidence="1 10">Belongs to the thiolase-like superfamily. Thiolase family.</text>
</comment>
<dbReference type="RefSeq" id="WP_100376069.1">
    <property type="nucleotide sequence ID" value="NZ_PGFD01000001.1"/>
</dbReference>
<feature type="domain" description="Thiolase C-terminal" evidence="12">
    <location>
        <begin position="267"/>
        <end position="388"/>
    </location>
</feature>
<dbReference type="OrthoDB" id="9764892at2"/>
<dbReference type="PROSITE" id="PS00737">
    <property type="entry name" value="THIOLASE_2"/>
    <property type="match status" value="1"/>
</dbReference>
<name>A0A2M9C950_9FLAO</name>
<evidence type="ECO:0000256" key="10">
    <source>
        <dbReference type="RuleBase" id="RU003557"/>
    </source>
</evidence>
<evidence type="ECO:0000256" key="7">
    <source>
        <dbReference type="ARBA" id="ARBA00022958"/>
    </source>
</evidence>
<dbReference type="InterPro" id="IPR020610">
    <property type="entry name" value="Thiolase_AS"/>
</dbReference>
<keyword evidence="6" id="KW-0809">Transit peptide</keyword>
<dbReference type="Gene3D" id="3.40.47.10">
    <property type="match status" value="1"/>
</dbReference>
<keyword evidence="8 10" id="KW-0012">Acyltransferase</keyword>
<dbReference type="EC" id="2.3.1.9" evidence="3"/>
<dbReference type="GO" id="GO:0003985">
    <property type="term" value="F:acetyl-CoA C-acetyltransferase activity"/>
    <property type="evidence" value="ECO:0007669"/>
    <property type="project" value="UniProtKB-EC"/>
</dbReference>
<evidence type="ECO:0000313" key="13">
    <source>
        <dbReference type="EMBL" id="PJJ67355.1"/>
    </source>
</evidence>
<evidence type="ECO:0000256" key="8">
    <source>
        <dbReference type="ARBA" id="ARBA00023315"/>
    </source>
</evidence>